<protein>
    <submittedName>
        <fullName evidence="2">Uncharacterized protein</fullName>
    </submittedName>
</protein>
<reference evidence="2" key="1">
    <citation type="submission" date="2014-09" db="EMBL/GenBank/DDBJ databases">
        <authorList>
            <person name="Magalhaes I.L.F."/>
            <person name="Oliveira U."/>
            <person name="Santos F.R."/>
            <person name="Vidigal T.H.D.A."/>
            <person name="Brescovit A.D."/>
            <person name="Santos A.J."/>
        </authorList>
    </citation>
    <scope>NUCLEOTIDE SEQUENCE</scope>
    <source>
        <tissue evidence="2">Shoot tissue taken approximately 20 cm above the soil surface</tissue>
    </source>
</reference>
<proteinExistence type="predicted"/>
<sequence length="46" mass="5572">MLDLGKIRHGNLTPSSWSTRRPPPRRRRRRAGARRRERARPTRARR</sequence>
<dbReference type="AlphaFoldDB" id="A0A0A9GV57"/>
<name>A0A0A9GV57_ARUDO</name>
<feature type="compositionally biased region" description="Basic residues" evidence="1">
    <location>
        <begin position="22"/>
        <end position="46"/>
    </location>
</feature>
<accession>A0A0A9GV57</accession>
<dbReference type="EMBL" id="GBRH01173438">
    <property type="protein sequence ID" value="JAE24458.1"/>
    <property type="molecule type" value="Transcribed_RNA"/>
</dbReference>
<reference evidence="2" key="2">
    <citation type="journal article" date="2015" name="Data Brief">
        <title>Shoot transcriptome of the giant reed, Arundo donax.</title>
        <authorList>
            <person name="Barrero R.A."/>
            <person name="Guerrero F.D."/>
            <person name="Moolhuijzen P."/>
            <person name="Goolsby J.A."/>
            <person name="Tidwell J."/>
            <person name="Bellgard S.E."/>
            <person name="Bellgard M.I."/>
        </authorList>
    </citation>
    <scope>NUCLEOTIDE SEQUENCE</scope>
    <source>
        <tissue evidence="2">Shoot tissue taken approximately 20 cm above the soil surface</tissue>
    </source>
</reference>
<evidence type="ECO:0000256" key="1">
    <source>
        <dbReference type="SAM" id="MobiDB-lite"/>
    </source>
</evidence>
<feature type="region of interest" description="Disordered" evidence="1">
    <location>
        <begin position="1"/>
        <end position="46"/>
    </location>
</feature>
<evidence type="ECO:0000313" key="2">
    <source>
        <dbReference type="EMBL" id="JAE24458.1"/>
    </source>
</evidence>
<organism evidence="2">
    <name type="scientific">Arundo donax</name>
    <name type="common">Giant reed</name>
    <name type="synonym">Donax arundinaceus</name>
    <dbReference type="NCBI Taxonomy" id="35708"/>
    <lineage>
        <taxon>Eukaryota</taxon>
        <taxon>Viridiplantae</taxon>
        <taxon>Streptophyta</taxon>
        <taxon>Embryophyta</taxon>
        <taxon>Tracheophyta</taxon>
        <taxon>Spermatophyta</taxon>
        <taxon>Magnoliopsida</taxon>
        <taxon>Liliopsida</taxon>
        <taxon>Poales</taxon>
        <taxon>Poaceae</taxon>
        <taxon>PACMAD clade</taxon>
        <taxon>Arundinoideae</taxon>
        <taxon>Arundineae</taxon>
        <taxon>Arundo</taxon>
    </lineage>
</organism>